<proteinExistence type="predicted"/>
<feature type="compositionally biased region" description="Basic and acidic residues" evidence="1">
    <location>
        <begin position="103"/>
        <end position="113"/>
    </location>
</feature>
<dbReference type="AlphaFoldDB" id="A0AAW1AHT7"/>
<feature type="region of interest" description="Disordered" evidence="1">
    <location>
        <begin position="367"/>
        <end position="403"/>
    </location>
</feature>
<feature type="region of interest" description="Disordered" evidence="1">
    <location>
        <begin position="133"/>
        <end position="171"/>
    </location>
</feature>
<feature type="compositionally biased region" description="Polar residues" evidence="1">
    <location>
        <begin position="88"/>
        <end position="102"/>
    </location>
</feature>
<comment type="caution">
    <text evidence="2">The sequence shown here is derived from an EMBL/GenBank/DDBJ whole genome shotgun (WGS) entry which is preliminary data.</text>
</comment>
<evidence type="ECO:0000313" key="3">
    <source>
        <dbReference type="Proteomes" id="UP001432146"/>
    </source>
</evidence>
<sequence>MNTETVNSFENSSNSLSMYEESNSRLNLDNAMLMDEILSDNSDESFYDTMNGNTSIAIRQSDNILNTSEYYDSTSFFSLPDTKSHANCKNENPINVNNSQHQQDVKAEKKDNTHAPVSLKTLLRQMFDEILGKSDSAKQTNETDSTRNVDNEFLSSNNNLTDRSHNTFEKNNNSICQTKKFHNMIKISTEGVNDPSKINASPSCDTYTSNRLDSERLITILENSNESSSNSQQNESINWSGKCIGKLKNIFSWKLNNKCTNKQIFTTSEICDDISISSDTSTEIDIVNKEIFQKINNLRANDSLNVINFQFRNKIIVVESPVNSVKNEVNSAMSNPEESVCPGTFFHSSKTETKKLKDYNRIGKKIAKRRSLSMSENNTEEKKDQDSNDNKNNSKSKTPQRMDFFNRTNIRERKSVSPRIIASPIKPVTYLRKVFMDMEKKNKVQSMKQSPTHKLRQTKYYSNFQWLLYIILLNITPVMKINPELQ</sequence>
<dbReference type="Proteomes" id="UP001432146">
    <property type="component" value="Unassembled WGS sequence"/>
</dbReference>
<evidence type="ECO:0000256" key="1">
    <source>
        <dbReference type="SAM" id="MobiDB-lite"/>
    </source>
</evidence>
<gene>
    <name evidence="2" type="ORF">QLX08_001489</name>
</gene>
<feature type="region of interest" description="Disordered" evidence="1">
    <location>
        <begin position="88"/>
        <end position="113"/>
    </location>
</feature>
<keyword evidence="3" id="KW-1185">Reference proteome</keyword>
<dbReference type="EMBL" id="JAWNGG020000019">
    <property type="protein sequence ID" value="KAK9308651.1"/>
    <property type="molecule type" value="Genomic_DNA"/>
</dbReference>
<feature type="compositionally biased region" description="Polar residues" evidence="1">
    <location>
        <begin position="151"/>
        <end position="161"/>
    </location>
</feature>
<protein>
    <submittedName>
        <fullName evidence="2">Uncharacterized protein</fullName>
    </submittedName>
</protein>
<reference evidence="2 3" key="1">
    <citation type="submission" date="2024-05" db="EMBL/GenBank/DDBJ databases">
        <title>The nuclear and mitochondrial genome assemblies of Tetragonisca angustula (Apidae: Meliponini), a tiny yet remarkable pollinator in the Neotropics.</title>
        <authorList>
            <person name="Ferrari R."/>
            <person name="Ricardo P.C."/>
            <person name="Dias F.C."/>
            <person name="Araujo N.S."/>
            <person name="Soares D.O."/>
            <person name="Zhou Q.-S."/>
            <person name="Zhu C.-D."/>
            <person name="Coutinho L."/>
            <person name="Airas M.C."/>
            <person name="Batista T.M."/>
        </authorList>
    </citation>
    <scope>NUCLEOTIDE SEQUENCE [LARGE SCALE GENOMIC DNA]</scope>
    <source>
        <strain evidence="2">ASF017062</strain>
        <tissue evidence="2">Abdomen</tissue>
    </source>
</reference>
<feature type="compositionally biased region" description="Basic and acidic residues" evidence="1">
    <location>
        <begin position="379"/>
        <end position="389"/>
    </location>
</feature>
<name>A0AAW1AHT7_9HYME</name>
<organism evidence="2 3">
    <name type="scientific">Tetragonisca angustula</name>
    <dbReference type="NCBI Taxonomy" id="166442"/>
    <lineage>
        <taxon>Eukaryota</taxon>
        <taxon>Metazoa</taxon>
        <taxon>Ecdysozoa</taxon>
        <taxon>Arthropoda</taxon>
        <taxon>Hexapoda</taxon>
        <taxon>Insecta</taxon>
        <taxon>Pterygota</taxon>
        <taxon>Neoptera</taxon>
        <taxon>Endopterygota</taxon>
        <taxon>Hymenoptera</taxon>
        <taxon>Apocrita</taxon>
        <taxon>Aculeata</taxon>
        <taxon>Apoidea</taxon>
        <taxon>Anthophila</taxon>
        <taxon>Apidae</taxon>
        <taxon>Tetragonisca</taxon>
    </lineage>
</organism>
<accession>A0AAW1AHT7</accession>
<evidence type="ECO:0000313" key="2">
    <source>
        <dbReference type="EMBL" id="KAK9308651.1"/>
    </source>
</evidence>